<name>A0ABW5DGT5_9HYPH</name>
<accession>A0ABW5DGT5</accession>
<evidence type="ECO:0000313" key="3">
    <source>
        <dbReference type="Proteomes" id="UP001597373"/>
    </source>
</evidence>
<dbReference type="RefSeq" id="WP_345098816.1">
    <property type="nucleotide sequence ID" value="NZ_BAABGS010000019.1"/>
</dbReference>
<keyword evidence="3" id="KW-1185">Reference proteome</keyword>
<feature type="compositionally biased region" description="Acidic residues" evidence="1">
    <location>
        <begin position="64"/>
        <end position="77"/>
    </location>
</feature>
<protein>
    <submittedName>
        <fullName evidence="2">Uncharacterized protein</fullName>
    </submittedName>
</protein>
<sequence length="108" mass="11887">MQGRDRMEEPAIDPQPSVDDLEDQLDQGLEDTFPASDPVSVTRATRTGAPGEFAMRTNRKPEPEEQEVEQELEEGLEDSFPASDPVSVTVPTRVGKPRNPPADEPAEE</sequence>
<organism evidence="2 3">
    <name type="scientific">Chelativorans composti</name>
    <dbReference type="NCBI Taxonomy" id="768533"/>
    <lineage>
        <taxon>Bacteria</taxon>
        <taxon>Pseudomonadati</taxon>
        <taxon>Pseudomonadota</taxon>
        <taxon>Alphaproteobacteria</taxon>
        <taxon>Hyphomicrobiales</taxon>
        <taxon>Phyllobacteriaceae</taxon>
        <taxon>Chelativorans</taxon>
    </lineage>
</organism>
<evidence type="ECO:0000313" key="2">
    <source>
        <dbReference type="EMBL" id="MFD2258831.1"/>
    </source>
</evidence>
<dbReference type="EMBL" id="JBHUIR010000015">
    <property type="protein sequence ID" value="MFD2258831.1"/>
    <property type="molecule type" value="Genomic_DNA"/>
</dbReference>
<feature type="region of interest" description="Disordered" evidence="1">
    <location>
        <begin position="1"/>
        <end position="108"/>
    </location>
</feature>
<comment type="caution">
    <text evidence="2">The sequence shown here is derived from an EMBL/GenBank/DDBJ whole genome shotgun (WGS) entry which is preliminary data.</text>
</comment>
<reference evidence="3" key="1">
    <citation type="journal article" date="2019" name="Int. J. Syst. Evol. Microbiol.">
        <title>The Global Catalogue of Microorganisms (GCM) 10K type strain sequencing project: providing services to taxonomists for standard genome sequencing and annotation.</title>
        <authorList>
            <consortium name="The Broad Institute Genomics Platform"/>
            <consortium name="The Broad Institute Genome Sequencing Center for Infectious Disease"/>
            <person name="Wu L."/>
            <person name="Ma J."/>
        </authorList>
    </citation>
    <scope>NUCLEOTIDE SEQUENCE [LARGE SCALE GENOMIC DNA]</scope>
    <source>
        <strain evidence="3">KCTC 23707</strain>
    </source>
</reference>
<feature type="compositionally biased region" description="Pro residues" evidence="1">
    <location>
        <begin position="98"/>
        <end position="108"/>
    </location>
</feature>
<proteinExistence type="predicted"/>
<evidence type="ECO:0000256" key="1">
    <source>
        <dbReference type="SAM" id="MobiDB-lite"/>
    </source>
</evidence>
<dbReference type="Proteomes" id="UP001597373">
    <property type="component" value="Unassembled WGS sequence"/>
</dbReference>
<feature type="compositionally biased region" description="Acidic residues" evidence="1">
    <location>
        <begin position="19"/>
        <end position="29"/>
    </location>
</feature>
<gene>
    <name evidence="2" type="ORF">ACFSMZ_03525</name>
</gene>